<comment type="caution">
    <text evidence="5">The sequence shown here is derived from an EMBL/GenBank/DDBJ whole genome shotgun (WGS) entry which is preliminary data.</text>
</comment>
<keyword evidence="6" id="KW-1185">Reference proteome</keyword>
<dbReference type="EMBL" id="JBDFQZ010000001">
    <property type="protein sequence ID" value="KAK9758104.1"/>
    <property type="molecule type" value="Genomic_DNA"/>
</dbReference>
<reference evidence="5" key="1">
    <citation type="submission" date="2024-03" db="EMBL/GenBank/DDBJ databases">
        <title>WGS assembly of Saponaria officinalis var. Norfolk2.</title>
        <authorList>
            <person name="Jenkins J."/>
            <person name="Shu S."/>
            <person name="Grimwood J."/>
            <person name="Barry K."/>
            <person name="Goodstein D."/>
            <person name="Schmutz J."/>
            <person name="Leebens-Mack J."/>
            <person name="Osbourn A."/>
        </authorList>
    </citation>
    <scope>NUCLEOTIDE SEQUENCE [LARGE SCALE GENOMIC DNA]</scope>
    <source>
        <strain evidence="5">JIC</strain>
    </source>
</reference>
<dbReference type="PANTHER" id="PTHR38366:SF1">
    <property type="entry name" value="PROTEIN TILLER ANGLE CONTROL 1"/>
    <property type="match status" value="1"/>
</dbReference>
<dbReference type="PANTHER" id="PTHR38366">
    <property type="entry name" value="NAD-DEPENDENT PROTEIN DEACETYLASE HST1-LIKE PROTEIN"/>
    <property type="match status" value="1"/>
</dbReference>
<protein>
    <recommendedName>
        <fullName evidence="3">Protein TILLER ANGLE CONTROL 1</fullName>
    </recommendedName>
</protein>
<dbReference type="Proteomes" id="UP001443914">
    <property type="component" value="Unassembled WGS sequence"/>
</dbReference>
<gene>
    <name evidence="5" type="ORF">RND81_01G207200</name>
</gene>
<sequence>MKVFNWVTRRLLNVSSCIAVLPECFVHYEDEAKENTHNVSYKHDVEETQALLEHGAHMVMDIDVLEDWKDGLLAIGTLAIGPLETTTFKFIDKFDNNTIDLQEQQHYHNLTYNNSYNNNNMEENPLMNVEMFSHELDNDNDNDNVVENNEIIDNQVTKDECQIIKKRVTLADLFLEDSNHSLVKKLGDKPGDNEDDVKIVLKTRQNPSIVTTKPCVKMIKPTSRTKQGLSTAKKFLKEDVRPLKKINQLMKRMMKKKIHPDFDGKMHANMEMPTTSEDFETNESATKLLTRGENAEI</sequence>
<dbReference type="AlphaFoldDB" id="A0AAW1NGX0"/>
<dbReference type="InterPro" id="IPR044989">
    <property type="entry name" value="TAC1"/>
</dbReference>
<evidence type="ECO:0000313" key="6">
    <source>
        <dbReference type="Proteomes" id="UP001443914"/>
    </source>
</evidence>
<comment type="similarity">
    <text evidence="2">Belongs to the TAC family.</text>
</comment>
<evidence type="ECO:0000256" key="3">
    <source>
        <dbReference type="ARBA" id="ARBA00026138"/>
    </source>
</evidence>
<dbReference type="GO" id="GO:0001763">
    <property type="term" value="P:morphogenesis of a branching structure"/>
    <property type="evidence" value="ECO:0007669"/>
    <property type="project" value="InterPro"/>
</dbReference>
<keyword evidence="4" id="KW-0732">Signal</keyword>
<feature type="signal peptide" evidence="4">
    <location>
        <begin position="1"/>
        <end position="19"/>
    </location>
</feature>
<accession>A0AAW1NGX0</accession>
<evidence type="ECO:0000256" key="1">
    <source>
        <dbReference type="ARBA" id="ARBA00022604"/>
    </source>
</evidence>
<organism evidence="5 6">
    <name type="scientific">Saponaria officinalis</name>
    <name type="common">Common soapwort</name>
    <name type="synonym">Lychnis saponaria</name>
    <dbReference type="NCBI Taxonomy" id="3572"/>
    <lineage>
        <taxon>Eukaryota</taxon>
        <taxon>Viridiplantae</taxon>
        <taxon>Streptophyta</taxon>
        <taxon>Embryophyta</taxon>
        <taxon>Tracheophyta</taxon>
        <taxon>Spermatophyta</taxon>
        <taxon>Magnoliopsida</taxon>
        <taxon>eudicotyledons</taxon>
        <taxon>Gunneridae</taxon>
        <taxon>Pentapetalae</taxon>
        <taxon>Caryophyllales</taxon>
        <taxon>Caryophyllaceae</taxon>
        <taxon>Caryophylleae</taxon>
        <taxon>Saponaria</taxon>
    </lineage>
</organism>
<evidence type="ECO:0000256" key="2">
    <source>
        <dbReference type="ARBA" id="ARBA00025796"/>
    </source>
</evidence>
<evidence type="ECO:0000256" key="4">
    <source>
        <dbReference type="SAM" id="SignalP"/>
    </source>
</evidence>
<evidence type="ECO:0000313" key="5">
    <source>
        <dbReference type="EMBL" id="KAK9758104.1"/>
    </source>
</evidence>
<proteinExistence type="inferred from homology"/>
<name>A0AAW1NGX0_SAPOF</name>
<feature type="chain" id="PRO_5043810983" description="Protein TILLER ANGLE CONTROL 1" evidence="4">
    <location>
        <begin position="20"/>
        <end position="297"/>
    </location>
</feature>
<keyword evidence="1" id="KW-0341">Growth regulation</keyword>